<evidence type="ECO:0000259" key="1">
    <source>
        <dbReference type="Pfam" id="PF02036"/>
    </source>
</evidence>
<dbReference type="Pfam" id="PF02036">
    <property type="entry name" value="SCP2"/>
    <property type="match status" value="1"/>
</dbReference>
<dbReference type="SUPFAM" id="SSF55718">
    <property type="entry name" value="SCP-like"/>
    <property type="match status" value="1"/>
</dbReference>
<dbReference type="InterPro" id="IPR003033">
    <property type="entry name" value="SCP2_sterol-bd_dom"/>
</dbReference>
<dbReference type="AlphaFoldDB" id="A0A6J7RKG7"/>
<gene>
    <name evidence="2" type="ORF">UFOPK4098_01386</name>
</gene>
<dbReference type="EMBL" id="CAFBPN010000109">
    <property type="protein sequence ID" value="CAB5029281.1"/>
    <property type="molecule type" value="Genomic_DNA"/>
</dbReference>
<dbReference type="Gene3D" id="3.30.1050.10">
    <property type="entry name" value="SCP2 sterol-binding domain"/>
    <property type="match status" value="1"/>
</dbReference>
<sequence>MNPVTYQFLSTEWVAAARDIRDKYKAQTPPITVVVKINMVITQAPFGEGTVKGFIDTSSGDMALELGELTEPEATVTTDYETASKLFVDQDPAAVMQAFMSGKIKIDGDMMKVMGMQTAIPQTGDAATIALAIAAEIKAITAVTAA</sequence>
<proteinExistence type="predicted"/>
<evidence type="ECO:0000313" key="2">
    <source>
        <dbReference type="EMBL" id="CAB5029281.1"/>
    </source>
</evidence>
<feature type="domain" description="SCP2" evidence="1">
    <location>
        <begin position="53"/>
        <end position="119"/>
    </location>
</feature>
<dbReference type="InterPro" id="IPR036527">
    <property type="entry name" value="SCP2_sterol-bd_dom_sf"/>
</dbReference>
<name>A0A6J7RKG7_9ZZZZ</name>
<accession>A0A6J7RKG7</accession>
<reference evidence="2" key="1">
    <citation type="submission" date="2020-05" db="EMBL/GenBank/DDBJ databases">
        <authorList>
            <person name="Chiriac C."/>
            <person name="Salcher M."/>
            <person name="Ghai R."/>
            <person name="Kavagutti S V."/>
        </authorList>
    </citation>
    <scope>NUCLEOTIDE SEQUENCE</scope>
</reference>
<protein>
    <submittedName>
        <fullName evidence="2">Unannotated protein</fullName>
    </submittedName>
</protein>
<organism evidence="2">
    <name type="scientific">freshwater metagenome</name>
    <dbReference type="NCBI Taxonomy" id="449393"/>
    <lineage>
        <taxon>unclassified sequences</taxon>
        <taxon>metagenomes</taxon>
        <taxon>ecological metagenomes</taxon>
    </lineage>
</organism>